<reference evidence="1" key="1">
    <citation type="journal article" date="2023" name="bioRxiv">
        <title>Improved chromosome-level genome assembly for marigold (Tagetes erecta).</title>
        <authorList>
            <person name="Jiang F."/>
            <person name="Yuan L."/>
            <person name="Wang S."/>
            <person name="Wang H."/>
            <person name="Xu D."/>
            <person name="Wang A."/>
            <person name="Fan W."/>
        </authorList>
    </citation>
    <scope>NUCLEOTIDE SEQUENCE</scope>
    <source>
        <strain evidence="1">WSJ</strain>
        <tissue evidence="1">Leaf</tissue>
    </source>
</reference>
<keyword evidence="2" id="KW-1185">Reference proteome</keyword>
<gene>
    <name evidence="1" type="ORF">QVD17_16782</name>
</gene>
<comment type="caution">
    <text evidence="1">The sequence shown here is derived from an EMBL/GenBank/DDBJ whole genome shotgun (WGS) entry which is preliminary data.</text>
</comment>
<dbReference type="AlphaFoldDB" id="A0AAD8KRA4"/>
<sequence length="158" mass="18051">MTQGLNIHQHWLRDLLKRMRYKGKITNALLKTRLSKQWRYLMHMVIMCLSLIKGGFGDFKIAYQSEMVALMVLDRHFSSILRTGGELTMCHMNKLILSRSLSVAKNVPANLQPIDVLLFGHLNDPNYVAPTNDGWLKEGDETRVLTNDEVVVASQQVV</sequence>
<dbReference type="EMBL" id="JAUHHV010000004">
    <property type="protein sequence ID" value="KAK1427985.1"/>
    <property type="molecule type" value="Genomic_DNA"/>
</dbReference>
<accession>A0AAD8KRA4</accession>
<evidence type="ECO:0000313" key="1">
    <source>
        <dbReference type="EMBL" id="KAK1427985.1"/>
    </source>
</evidence>
<dbReference type="Proteomes" id="UP001229421">
    <property type="component" value="Unassembled WGS sequence"/>
</dbReference>
<proteinExistence type="predicted"/>
<evidence type="ECO:0000313" key="2">
    <source>
        <dbReference type="Proteomes" id="UP001229421"/>
    </source>
</evidence>
<name>A0AAD8KRA4_TARER</name>
<protein>
    <submittedName>
        <fullName evidence="1">Uncharacterized protein</fullName>
    </submittedName>
</protein>
<organism evidence="1 2">
    <name type="scientific">Tagetes erecta</name>
    <name type="common">African marigold</name>
    <dbReference type="NCBI Taxonomy" id="13708"/>
    <lineage>
        <taxon>Eukaryota</taxon>
        <taxon>Viridiplantae</taxon>
        <taxon>Streptophyta</taxon>
        <taxon>Embryophyta</taxon>
        <taxon>Tracheophyta</taxon>
        <taxon>Spermatophyta</taxon>
        <taxon>Magnoliopsida</taxon>
        <taxon>eudicotyledons</taxon>
        <taxon>Gunneridae</taxon>
        <taxon>Pentapetalae</taxon>
        <taxon>asterids</taxon>
        <taxon>campanulids</taxon>
        <taxon>Asterales</taxon>
        <taxon>Asteraceae</taxon>
        <taxon>Asteroideae</taxon>
        <taxon>Heliantheae alliance</taxon>
        <taxon>Tageteae</taxon>
        <taxon>Tagetes</taxon>
    </lineage>
</organism>